<dbReference type="RefSeq" id="WP_227896443.1">
    <property type="nucleotide sequence ID" value="NZ_CP099466.1"/>
</dbReference>
<keyword evidence="2" id="KW-0805">Transcription regulation</keyword>
<feature type="compositionally biased region" description="Basic residues" evidence="5">
    <location>
        <begin position="251"/>
        <end position="260"/>
    </location>
</feature>
<dbReference type="InterPro" id="IPR005119">
    <property type="entry name" value="LysR_subst-bd"/>
</dbReference>
<feature type="compositionally biased region" description="Polar residues" evidence="5">
    <location>
        <begin position="189"/>
        <end position="198"/>
    </location>
</feature>
<keyword evidence="3" id="KW-0238">DNA-binding</keyword>
<evidence type="ECO:0000313" key="8">
    <source>
        <dbReference type="Proteomes" id="UP001139158"/>
    </source>
</evidence>
<keyword evidence="8" id="KW-1185">Reference proteome</keyword>
<feature type="domain" description="LysR substrate-binding" evidence="6">
    <location>
        <begin position="121"/>
        <end position="188"/>
    </location>
</feature>
<name>A0A9X1MF05_9MICC</name>
<dbReference type="Proteomes" id="UP001139158">
    <property type="component" value="Unassembled WGS sequence"/>
</dbReference>
<comment type="caution">
    <text evidence="7">The sequence shown here is derived from an EMBL/GenBank/DDBJ whole genome shotgun (WGS) entry which is preliminary data.</text>
</comment>
<dbReference type="GO" id="GO:0003677">
    <property type="term" value="F:DNA binding"/>
    <property type="evidence" value="ECO:0007669"/>
    <property type="project" value="UniProtKB-KW"/>
</dbReference>
<gene>
    <name evidence="7" type="ORF">LJ757_12315</name>
</gene>
<dbReference type="GO" id="GO:0003700">
    <property type="term" value="F:DNA-binding transcription factor activity"/>
    <property type="evidence" value="ECO:0007669"/>
    <property type="project" value="TreeGrafter"/>
</dbReference>
<dbReference type="Pfam" id="PF03466">
    <property type="entry name" value="LysR_substrate"/>
    <property type="match status" value="2"/>
</dbReference>
<dbReference type="PANTHER" id="PTHR30346">
    <property type="entry name" value="TRANSCRIPTIONAL DUAL REGULATOR HCAR-RELATED"/>
    <property type="match status" value="1"/>
</dbReference>
<comment type="similarity">
    <text evidence="1">Belongs to the LysR transcriptional regulatory family.</text>
</comment>
<dbReference type="SUPFAM" id="SSF53850">
    <property type="entry name" value="Periplasmic binding protein-like II"/>
    <property type="match status" value="1"/>
</dbReference>
<reference evidence="7" key="1">
    <citation type="submission" date="2021-10" db="EMBL/GenBank/DDBJ databases">
        <title>Novel species in genus Arthrobacter.</title>
        <authorList>
            <person name="Liu Y."/>
        </authorList>
    </citation>
    <scope>NUCLEOTIDE SEQUENCE</scope>
    <source>
        <strain evidence="7">Zg-Y453</strain>
    </source>
</reference>
<dbReference type="GO" id="GO:0032993">
    <property type="term" value="C:protein-DNA complex"/>
    <property type="evidence" value="ECO:0007669"/>
    <property type="project" value="TreeGrafter"/>
</dbReference>
<keyword evidence="4" id="KW-0804">Transcription</keyword>
<evidence type="ECO:0000256" key="5">
    <source>
        <dbReference type="SAM" id="MobiDB-lite"/>
    </source>
</evidence>
<feature type="domain" description="LysR substrate-binding" evidence="6">
    <location>
        <begin position="40"/>
        <end position="114"/>
    </location>
</feature>
<dbReference type="CDD" id="cd08414">
    <property type="entry name" value="PBP2_LTTR_aromatics_like"/>
    <property type="match status" value="1"/>
</dbReference>
<evidence type="ECO:0000256" key="4">
    <source>
        <dbReference type="ARBA" id="ARBA00023163"/>
    </source>
</evidence>
<evidence type="ECO:0000313" key="7">
    <source>
        <dbReference type="EMBL" id="MCC3298581.1"/>
    </source>
</evidence>
<feature type="compositionally biased region" description="Polar residues" evidence="5">
    <location>
        <begin position="217"/>
        <end position="228"/>
    </location>
</feature>
<evidence type="ECO:0000256" key="3">
    <source>
        <dbReference type="ARBA" id="ARBA00023125"/>
    </source>
</evidence>
<sequence length="260" mass="27551">MSHESSQPVRPAAAPLKVSYVPGVTPGKWISRWNERQGRSLEAQQVDEAAVLEELAAGRADLVFLRIPEDGFQRPEGLHAIPLYREQPVVAAPKDHPVAAFEELALADLAGENVMDPADLGSVAMGLEVVASGVGLLILPMSVARIHSRRDIIARPVQDAPGTRIAVAWREDSEDPDVEEFIGIVRGRTANSSRQPSAQAEPGKKARRGSSAGERSGQGSAGKTQSGSKPGRGKAAPGKQARPGKAAGTKPPRRRPGKAR</sequence>
<organism evidence="7 8">
    <name type="scientific">Arthrobacter caoxuetaonis</name>
    <dbReference type="NCBI Taxonomy" id="2886935"/>
    <lineage>
        <taxon>Bacteria</taxon>
        <taxon>Bacillati</taxon>
        <taxon>Actinomycetota</taxon>
        <taxon>Actinomycetes</taxon>
        <taxon>Micrococcales</taxon>
        <taxon>Micrococcaceae</taxon>
        <taxon>Arthrobacter</taxon>
    </lineage>
</organism>
<dbReference type="EMBL" id="JAJFZV010000012">
    <property type="protein sequence ID" value="MCC3298581.1"/>
    <property type="molecule type" value="Genomic_DNA"/>
</dbReference>
<accession>A0A9X1MF05</accession>
<feature type="region of interest" description="Disordered" evidence="5">
    <location>
        <begin position="185"/>
        <end position="260"/>
    </location>
</feature>
<dbReference type="Gene3D" id="3.40.190.10">
    <property type="entry name" value="Periplasmic binding protein-like II"/>
    <property type="match status" value="4"/>
</dbReference>
<evidence type="ECO:0000259" key="6">
    <source>
        <dbReference type="Pfam" id="PF03466"/>
    </source>
</evidence>
<evidence type="ECO:0000256" key="2">
    <source>
        <dbReference type="ARBA" id="ARBA00023015"/>
    </source>
</evidence>
<evidence type="ECO:0000256" key="1">
    <source>
        <dbReference type="ARBA" id="ARBA00009437"/>
    </source>
</evidence>
<dbReference type="PANTHER" id="PTHR30346:SF0">
    <property type="entry name" value="HCA OPERON TRANSCRIPTIONAL ACTIVATOR HCAR"/>
    <property type="match status" value="1"/>
</dbReference>
<protein>
    <submittedName>
        <fullName evidence="7">LysR family transcriptional regulator</fullName>
    </submittedName>
</protein>
<proteinExistence type="inferred from homology"/>
<dbReference type="AlphaFoldDB" id="A0A9X1MF05"/>